<dbReference type="KEGG" id="cthi:THC_0840"/>
<sequence>MALRLYQSPISLKLLQEKSYFQRLGEILHFSIEALLLKEDIFTINEETLAKLVAKALFLYPEPLLERERLKEEALKILKSAIQSEDWRALQNIFKDAEAFYQEIEGYFAEENKILRPDFLIFKKDILYLLEFKLRKEDFQKEQVRLYQKFLNSLYPQRRVKLCLLTFLPFKFILFEENLKESSKDADQKLLNTTQLPLFEKFN</sequence>
<organism evidence="1 2">
    <name type="scientific">Caldimicrobium thiodismutans</name>
    <dbReference type="NCBI Taxonomy" id="1653476"/>
    <lineage>
        <taxon>Bacteria</taxon>
        <taxon>Pseudomonadati</taxon>
        <taxon>Thermodesulfobacteriota</taxon>
        <taxon>Thermodesulfobacteria</taxon>
        <taxon>Thermodesulfobacteriales</taxon>
        <taxon>Thermodesulfobacteriaceae</taxon>
        <taxon>Caldimicrobium</taxon>
    </lineage>
</organism>
<reference evidence="2" key="2">
    <citation type="journal article" date="2016" name="Int. J. Syst. Evol. Microbiol.">
        <title>Caldimicrobium thiodismutans sp. nov., a sulfur-disproportionating bacterium isolated from a hot spring.</title>
        <authorList>
            <person name="Kojima H."/>
            <person name="Umezawa K."/>
            <person name="Fukui M."/>
        </authorList>
    </citation>
    <scope>NUCLEOTIDE SEQUENCE [LARGE SCALE GENOMIC DNA]</scope>
    <source>
        <strain evidence="2">TF1</strain>
    </source>
</reference>
<dbReference type="EMBL" id="AP014945">
    <property type="protein sequence ID" value="BAU23227.1"/>
    <property type="molecule type" value="Genomic_DNA"/>
</dbReference>
<evidence type="ECO:0000313" key="2">
    <source>
        <dbReference type="Proteomes" id="UP000068196"/>
    </source>
</evidence>
<dbReference type="Proteomes" id="UP000068196">
    <property type="component" value="Chromosome"/>
</dbReference>
<protein>
    <recommendedName>
        <fullName evidence="3">PD-(D/E)XK endonuclease-like domain-containing protein</fullName>
    </recommendedName>
</protein>
<reference evidence="1 2" key="1">
    <citation type="journal article" date="2016" name="Int. J. Syst. Evol. Microbiol.">
        <title>Caldimicrobium thiodismutans sp. nov., a sulfur-disproportionating bacterium isolated from a hot spring, and emended description of the genus Caldimicrobium.</title>
        <authorList>
            <person name="Kojima H."/>
            <person name="Umezawa K."/>
            <person name="Fukui M."/>
        </authorList>
    </citation>
    <scope>NUCLEOTIDE SEQUENCE [LARGE SCALE GENOMIC DNA]</scope>
    <source>
        <strain evidence="1 2">TF1</strain>
    </source>
</reference>
<evidence type="ECO:0008006" key="3">
    <source>
        <dbReference type="Google" id="ProtNLM"/>
    </source>
</evidence>
<proteinExistence type="predicted"/>
<accession>A0A0U4W2B9</accession>
<gene>
    <name evidence="1" type="ORF">THC_0840</name>
</gene>
<dbReference type="STRING" id="1653476.THC_0840"/>
<dbReference type="AlphaFoldDB" id="A0A0U4W2B9"/>
<name>A0A0U4W2B9_9BACT</name>
<dbReference type="RefSeq" id="WP_068513760.1">
    <property type="nucleotide sequence ID" value="NZ_AP014945.1"/>
</dbReference>
<keyword evidence="2" id="KW-1185">Reference proteome</keyword>
<evidence type="ECO:0000313" key="1">
    <source>
        <dbReference type="EMBL" id="BAU23227.1"/>
    </source>
</evidence>